<dbReference type="InterPro" id="IPR004143">
    <property type="entry name" value="BPL_LPL_catalytic"/>
</dbReference>
<dbReference type="AlphaFoldDB" id="A0A346DZZ5"/>
<dbReference type="EMBL" id="CP028374">
    <property type="protein sequence ID" value="AXN02300.1"/>
    <property type="molecule type" value="Genomic_DNA"/>
</dbReference>
<dbReference type="CDD" id="cd16442">
    <property type="entry name" value="BPL"/>
    <property type="match status" value="1"/>
</dbReference>
<name>A0A346DZZ5_9ENTR</name>
<organism evidence="3 4">
    <name type="scientific">Candidatus Purcelliella pentastirinorum</name>
    <dbReference type="NCBI Taxonomy" id="472834"/>
    <lineage>
        <taxon>Bacteria</taxon>
        <taxon>Pseudomonadati</taxon>
        <taxon>Pseudomonadota</taxon>
        <taxon>Gammaproteobacteria</taxon>
        <taxon>Enterobacterales</taxon>
        <taxon>Enterobacteriaceae</taxon>
        <taxon>Candidatus Purcelliella</taxon>
    </lineage>
</organism>
<dbReference type="SUPFAM" id="SSF55681">
    <property type="entry name" value="Class II aaRS and biotin synthetases"/>
    <property type="match status" value="1"/>
</dbReference>
<dbReference type="GO" id="GO:0005737">
    <property type="term" value="C:cytoplasm"/>
    <property type="evidence" value="ECO:0007669"/>
    <property type="project" value="TreeGrafter"/>
</dbReference>
<evidence type="ECO:0000256" key="1">
    <source>
        <dbReference type="ARBA" id="ARBA00022598"/>
    </source>
</evidence>
<dbReference type="PANTHER" id="PTHR12835">
    <property type="entry name" value="BIOTIN PROTEIN LIGASE"/>
    <property type="match status" value="1"/>
</dbReference>
<dbReference type="InterPro" id="IPR045864">
    <property type="entry name" value="aa-tRNA-synth_II/BPL/LPL"/>
</dbReference>
<sequence length="265" mass="31393">MNNFIILFRILYMLNKYRLCSLNMFVNYLGLSDILIKRFIKKLKFMGVYILKFNTFDTVIYFSLNIFEFLDQIKILNKLKFNNRVFFIPIVDSTNNFLLRRMNILRLGDVCISEHQTNGRGRFNKIWFSPLIGNIYFSMFWNICDSSISITNLSIIVSKMIIKILSKFGVANVTFKLPNDIYLNNKKISGVLIDVVYKSNGYRKIVIGIGLNLSPIYDIFYNFHYINLKICNTFIDRNLLISNLINNLFIVMYKSNFNKFYRLFN</sequence>
<reference evidence="3 4" key="1">
    <citation type="submission" date="2018-03" db="EMBL/GenBank/DDBJ databases">
        <title>A parallel universe: an anciently diverged bacterial symbiosis in a Hawaiian planthopper (Hemiptera: Cixiidae) reveals rearranged nutritional responsibilities.</title>
        <authorList>
            <person name="Bennett G."/>
            <person name="Mao M."/>
        </authorList>
    </citation>
    <scope>NUCLEOTIDE SEQUENCE [LARGE SCALE GENOMIC DNA]</scope>
    <source>
        <strain evidence="3 4">OLIH</strain>
    </source>
</reference>
<proteinExistence type="predicted"/>
<feature type="domain" description="BPL/LPL catalytic" evidence="2">
    <location>
        <begin position="71"/>
        <end position="256"/>
    </location>
</feature>
<dbReference type="InterPro" id="IPR004408">
    <property type="entry name" value="Biotin_CoA_COase_ligase"/>
</dbReference>
<dbReference type="PANTHER" id="PTHR12835:SF5">
    <property type="entry name" value="BIOTIN--PROTEIN LIGASE"/>
    <property type="match status" value="1"/>
</dbReference>
<keyword evidence="1 3" id="KW-0436">Ligase</keyword>
<dbReference type="GO" id="GO:0004077">
    <property type="term" value="F:biotin--[biotin carboxyl-carrier protein] ligase activity"/>
    <property type="evidence" value="ECO:0007669"/>
    <property type="project" value="InterPro"/>
</dbReference>
<evidence type="ECO:0000313" key="4">
    <source>
        <dbReference type="Proteomes" id="UP000256856"/>
    </source>
</evidence>
<protein>
    <submittedName>
        <fullName evidence="3">Biotin operon repressor / Biotin-protein ligase</fullName>
    </submittedName>
</protein>
<dbReference type="OrthoDB" id="9807064at2"/>
<gene>
    <name evidence="3" type="ORF">C9I82_339</name>
</gene>
<dbReference type="PROSITE" id="PS51733">
    <property type="entry name" value="BPL_LPL_CATALYTIC"/>
    <property type="match status" value="1"/>
</dbReference>
<accession>A0A346DZZ5</accession>
<evidence type="ECO:0000259" key="2">
    <source>
        <dbReference type="PROSITE" id="PS51733"/>
    </source>
</evidence>
<keyword evidence="4" id="KW-1185">Reference proteome</keyword>
<dbReference type="Gene3D" id="3.30.930.10">
    <property type="entry name" value="Bira Bifunctional Protein, Domain 2"/>
    <property type="match status" value="1"/>
</dbReference>
<evidence type="ECO:0000313" key="3">
    <source>
        <dbReference type="EMBL" id="AXN02300.1"/>
    </source>
</evidence>
<dbReference type="Proteomes" id="UP000256856">
    <property type="component" value="Chromosome"/>
</dbReference>
<dbReference type="Pfam" id="PF03099">
    <property type="entry name" value="BPL_LplA_LipB"/>
    <property type="match status" value="1"/>
</dbReference>
<dbReference type="KEGG" id="ppet:C9I82_339"/>
<dbReference type="NCBIfam" id="TIGR00121">
    <property type="entry name" value="birA_ligase"/>
    <property type="match status" value="1"/>
</dbReference>